<evidence type="ECO:0000256" key="2">
    <source>
        <dbReference type="ARBA" id="ARBA00022801"/>
    </source>
</evidence>
<gene>
    <name evidence="3" type="ORF">ANK1_1132</name>
    <name evidence="6" type="ORF">ANK2_1133</name>
    <name evidence="5" type="ORF">BER1_1337</name>
    <name evidence="4" type="ORF">BER2_1273</name>
</gene>
<name>A0A484NZZ1_9ZZZZ</name>
<accession>A0A484NZZ1</accession>
<proteinExistence type="inferred from homology"/>
<keyword evidence="2" id="KW-0378">Hydrolase</keyword>
<dbReference type="InterPro" id="IPR052558">
    <property type="entry name" value="Siderophore_Hydrolase_D"/>
</dbReference>
<evidence type="ECO:0000256" key="1">
    <source>
        <dbReference type="ARBA" id="ARBA00005622"/>
    </source>
</evidence>
<dbReference type="AlphaFoldDB" id="A0A484NZZ1"/>
<protein>
    <submittedName>
        <fullName evidence="3">IroE protein</fullName>
    </submittedName>
</protein>
<dbReference type="Pfam" id="PF00756">
    <property type="entry name" value="Esterase"/>
    <property type="match status" value="1"/>
</dbReference>
<dbReference type="InterPro" id="IPR000801">
    <property type="entry name" value="Esterase-like"/>
</dbReference>
<dbReference type="SUPFAM" id="SSF53474">
    <property type="entry name" value="alpha/beta-Hydrolases"/>
    <property type="match status" value="1"/>
</dbReference>
<evidence type="ECO:0000313" key="4">
    <source>
        <dbReference type="EMBL" id="VFR41124.1"/>
    </source>
</evidence>
<dbReference type="EMBL" id="CAADIF010000007">
    <property type="protein sequence ID" value="VFR70819.1"/>
    <property type="molecule type" value="Genomic_DNA"/>
</dbReference>
<dbReference type="EMBL" id="CAADIE010000029">
    <property type="protein sequence ID" value="VFR46056.1"/>
    <property type="molecule type" value="Genomic_DNA"/>
</dbReference>
<organism evidence="3">
    <name type="scientific">plant metagenome</name>
    <dbReference type="NCBI Taxonomy" id="1297885"/>
    <lineage>
        <taxon>unclassified sequences</taxon>
        <taxon>metagenomes</taxon>
        <taxon>organismal metagenomes</taxon>
    </lineage>
</organism>
<dbReference type="InterPro" id="IPR029058">
    <property type="entry name" value="AB_hydrolase_fold"/>
</dbReference>
<evidence type="ECO:0000313" key="6">
    <source>
        <dbReference type="EMBL" id="VFR70819.1"/>
    </source>
</evidence>
<sequence length="297" mass="32106">MDVRRRHLIACATQALLPGIALAKAPAAIQPMSHLQQTFSLARHDGYTAWRVTIRQPAGPAPAQGWPVAYMLDGNAVLQALPSHAPLAQGLLLVAVGYDTNDRFDTASRAWDYTPLPPGAHVSAPDPRSAARLNGGADLFLAFLLRLHGELAAHWHIDPKRRTLYGHSYGGLFVLHALLTQPGAYDRYVAASPSLWWHAPFMAQRIAGAPQRPASMPRGALLVLAGGAERVRQERCQDCASGAPTPGQAERFVQDISARPDLHARFRMLPGLSHGETLNASLPWALRMARAASACLD</sequence>
<dbReference type="Gene3D" id="3.40.50.1820">
    <property type="entry name" value="alpha/beta hydrolase"/>
    <property type="match status" value="1"/>
</dbReference>
<dbReference type="GO" id="GO:0016788">
    <property type="term" value="F:hydrolase activity, acting on ester bonds"/>
    <property type="evidence" value="ECO:0007669"/>
    <property type="project" value="TreeGrafter"/>
</dbReference>
<dbReference type="EMBL" id="CAADIA010000001">
    <property type="protein sequence ID" value="VFR18905.1"/>
    <property type="molecule type" value="Genomic_DNA"/>
</dbReference>
<comment type="similarity">
    <text evidence="1">Belongs to the esterase D family.</text>
</comment>
<dbReference type="PANTHER" id="PTHR40841">
    <property type="entry name" value="SIDEROPHORE TRIACETYLFUSARININE C ESTERASE"/>
    <property type="match status" value="1"/>
</dbReference>
<evidence type="ECO:0000313" key="3">
    <source>
        <dbReference type="EMBL" id="VFR18905.1"/>
    </source>
</evidence>
<dbReference type="PANTHER" id="PTHR40841:SF2">
    <property type="entry name" value="SIDEROPHORE-DEGRADING ESTERASE (EUROFUNG)"/>
    <property type="match status" value="1"/>
</dbReference>
<evidence type="ECO:0000313" key="5">
    <source>
        <dbReference type="EMBL" id="VFR46056.1"/>
    </source>
</evidence>
<dbReference type="EMBL" id="CAADIH010000013">
    <property type="protein sequence ID" value="VFR41124.1"/>
    <property type="molecule type" value="Genomic_DNA"/>
</dbReference>
<reference evidence="3" key="1">
    <citation type="submission" date="2019-03" db="EMBL/GenBank/DDBJ databases">
        <authorList>
            <person name="Danneels B."/>
        </authorList>
    </citation>
    <scope>NUCLEOTIDE SEQUENCE</scope>
</reference>